<dbReference type="InterPro" id="IPR012827">
    <property type="entry name" value="Hemerythrin_metal-bd"/>
</dbReference>
<dbReference type="AlphaFoldDB" id="A0A371ATL8"/>
<reference evidence="5 6" key="1">
    <citation type="submission" date="2018-07" db="EMBL/GenBank/DDBJ databases">
        <title>Anaerosacharophilus polymeroproducens gen. nov. sp. nov., an anaerobic bacterium isolated from salt field.</title>
        <authorList>
            <person name="Kim W."/>
            <person name="Yang S.-H."/>
            <person name="Oh J."/>
            <person name="Lee J.-H."/>
            <person name="Kwon K.K."/>
        </authorList>
    </citation>
    <scope>NUCLEOTIDE SEQUENCE [LARGE SCALE GENOMIC DNA]</scope>
    <source>
        <strain evidence="5 6">MCWD5</strain>
    </source>
</reference>
<dbReference type="EMBL" id="QRCT01000034">
    <property type="protein sequence ID" value="RDU22882.1"/>
    <property type="molecule type" value="Genomic_DNA"/>
</dbReference>
<dbReference type="Gene3D" id="1.20.120.50">
    <property type="entry name" value="Hemerythrin-like"/>
    <property type="match status" value="1"/>
</dbReference>
<dbReference type="InterPro" id="IPR012312">
    <property type="entry name" value="Hemerythrin-like"/>
</dbReference>
<dbReference type="GO" id="GO:0046872">
    <property type="term" value="F:metal ion binding"/>
    <property type="evidence" value="ECO:0007669"/>
    <property type="project" value="UniProtKB-KW"/>
</dbReference>
<evidence type="ECO:0000256" key="2">
    <source>
        <dbReference type="ARBA" id="ARBA00022723"/>
    </source>
</evidence>
<name>A0A371ATL8_9FIRM</name>
<dbReference type="Proteomes" id="UP000255036">
    <property type="component" value="Unassembled WGS sequence"/>
</dbReference>
<dbReference type="RefSeq" id="WP_115482225.1">
    <property type="nucleotide sequence ID" value="NZ_QRCT01000034.1"/>
</dbReference>
<evidence type="ECO:0000313" key="6">
    <source>
        <dbReference type="Proteomes" id="UP000255036"/>
    </source>
</evidence>
<sequence>MYEMKEEYLIGIEQIDKEHEKLFEIAEKVYQLLQDKFIPDKYDNIRQVLIELREYTIMHFEHEEEYMKSIQYKRMFTQKVEHDAFRKKIEDLEFEKLDEKQEEMIKEILEFLTNWLVHHILETDKLIGQ</sequence>
<dbReference type="CDD" id="cd12107">
    <property type="entry name" value="Hemerythrin"/>
    <property type="match status" value="1"/>
</dbReference>
<keyword evidence="2" id="KW-0479">Metal-binding</keyword>
<accession>A0A371ATL8</accession>
<dbReference type="PANTHER" id="PTHR37164">
    <property type="entry name" value="BACTERIOHEMERYTHRIN"/>
    <property type="match status" value="1"/>
</dbReference>
<keyword evidence="3" id="KW-0408">Iron</keyword>
<keyword evidence="6" id="KW-1185">Reference proteome</keyword>
<dbReference type="PANTHER" id="PTHR37164:SF1">
    <property type="entry name" value="BACTERIOHEMERYTHRIN"/>
    <property type="match status" value="1"/>
</dbReference>
<protein>
    <submittedName>
        <fullName evidence="5">Bacteriohemerythrin</fullName>
    </submittedName>
</protein>
<dbReference type="InterPro" id="IPR050669">
    <property type="entry name" value="Hemerythrin"/>
</dbReference>
<comment type="caution">
    <text evidence="5">The sequence shown here is derived from an EMBL/GenBank/DDBJ whole genome shotgun (WGS) entry which is preliminary data.</text>
</comment>
<evidence type="ECO:0000259" key="4">
    <source>
        <dbReference type="Pfam" id="PF01814"/>
    </source>
</evidence>
<proteinExistence type="inferred from homology"/>
<evidence type="ECO:0000313" key="5">
    <source>
        <dbReference type="EMBL" id="RDU22882.1"/>
    </source>
</evidence>
<comment type="similarity">
    <text evidence="1">Belongs to the hemerythrin family.</text>
</comment>
<dbReference type="NCBIfam" id="TIGR02481">
    <property type="entry name" value="hemeryth_dom"/>
    <property type="match status" value="1"/>
</dbReference>
<evidence type="ECO:0000256" key="3">
    <source>
        <dbReference type="ARBA" id="ARBA00023004"/>
    </source>
</evidence>
<dbReference type="OrthoDB" id="9797092at2"/>
<evidence type="ECO:0000256" key="1">
    <source>
        <dbReference type="ARBA" id="ARBA00010587"/>
    </source>
</evidence>
<gene>
    <name evidence="5" type="ORF">DWV06_10920</name>
</gene>
<organism evidence="5 6">
    <name type="scientific">Anaerosacchariphilus polymeriproducens</name>
    <dbReference type="NCBI Taxonomy" id="1812858"/>
    <lineage>
        <taxon>Bacteria</taxon>
        <taxon>Bacillati</taxon>
        <taxon>Bacillota</taxon>
        <taxon>Clostridia</taxon>
        <taxon>Lachnospirales</taxon>
        <taxon>Lachnospiraceae</taxon>
        <taxon>Anaerosacchariphilus</taxon>
    </lineage>
</organism>
<dbReference type="Pfam" id="PF01814">
    <property type="entry name" value="Hemerythrin"/>
    <property type="match status" value="1"/>
</dbReference>
<dbReference type="InterPro" id="IPR035938">
    <property type="entry name" value="Hemerythrin-like_sf"/>
</dbReference>
<dbReference type="SUPFAM" id="SSF47188">
    <property type="entry name" value="Hemerythrin-like"/>
    <property type="match status" value="1"/>
</dbReference>
<feature type="domain" description="Hemerythrin-like" evidence="4">
    <location>
        <begin position="11"/>
        <end position="127"/>
    </location>
</feature>
<dbReference type="NCBIfam" id="NF033749">
    <property type="entry name" value="bact_hemeryth"/>
    <property type="match status" value="1"/>
</dbReference>